<dbReference type="Pfam" id="PF14014">
    <property type="entry name" value="DUF4230"/>
    <property type="match status" value="1"/>
</dbReference>
<dbReference type="Proteomes" id="UP000199373">
    <property type="component" value="Unassembled WGS sequence"/>
</dbReference>
<gene>
    <name evidence="1" type="ORF">SAMN04487850_1844</name>
</gene>
<evidence type="ECO:0000313" key="2">
    <source>
        <dbReference type="Proteomes" id="UP000199373"/>
    </source>
</evidence>
<organism evidence="1 2">
    <name type="scientific">Prevotella aff. ruminicola Tc2-24</name>
    <dbReference type="NCBI Taxonomy" id="81582"/>
    <lineage>
        <taxon>Bacteria</taxon>
        <taxon>Pseudomonadati</taxon>
        <taxon>Bacteroidota</taxon>
        <taxon>Bacteroidia</taxon>
        <taxon>Bacteroidales</taxon>
        <taxon>Prevotellaceae</taxon>
        <taxon>Prevotella</taxon>
    </lineage>
</organism>
<dbReference type="EMBL" id="FOIQ01000004">
    <property type="protein sequence ID" value="SEW15049.1"/>
    <property type="molecule type" value="Genomic_DNA"/>
</dbReference>
<sequence>MKEFMKTLNLLRMGLVLFVAALLIVAIFWLRSLSKDNHIDFGTDDQIDVTPTQIQSIKAIGEWEFLAVSTEEMVDTIRKGFLSNDELVRIYYGTARLGVNMHQVEPGWIKTSGDTVVMTLPKIGLLDKDFIDEARTKSFYESGKWKPADREALYRKAYARMVKHCMTKENIRTAELNAQRQMENMMRSMGFNHIAITFKK</sequence>
<evidence type="ECO:0008006" key="3">
    <source>
        <dbReference type="Google" id="ProtNLM"/>
    </source>
</evidence>
<accession>A0A1I0PL40</accession>
<protein>
    <recommendedName>
        <fullName evidence="3">DUF4230 domain-containing protein</fullName>
    </recommendedName>
</protein>
<dbReference type="AlphaFoldDB" id="A0A1I0PL40"/>
<reference evidence="1 2" key="1">
    <citation type="submission" date="2016-10" db="EMBL/GenBank/DDBJ databases">
        <authorList>
            <person name="de Groot N.N."/>
        </authorList>
    </citation>
    <scope>NUCLEOTIDE SEQUENCE [LARGE SCALE GENOMIC DNA]</scope>
    <source>
        <strain evidence="1 2">TC2-24</strain>
    </source>
</reference>
<proteinExistence type="predicted"/>
<keyword evidence="2" id="KW-1185">Reference proteome</keyword>
<dbReference type="InterPro" id="IPR025324">
    <property type="entry name" value="DUF4230"/>
</dbReference>
<name>A0A1I0PL40_9BACT</name>
<evidence type="ECO:0000313" key="1">
    <source>
        <dbReference type="EMBL" id="SEW15049.1"/>
    </source>
</evidence>